<evidence type="ECO:0000313" key="2">
    <source>
        <dbReference type="Proteomes" id="UP001279734"/>
    </source>
</evidence>
<protein>
    <submittedName>
        <fullName evidence="1">Uncharacterized protein</fullName>
    </submittedName>
</protein>
<dbReference type="AlphaFoldDB" id="A0AAD3XFX5"/>
<name>A0AAD3XFX5_NEPGR</name>
<evidence type="ECO:0000313" key="1">
    <source>
        <dbReference type="EMBL" id="GMH03046.1"/>
    </source>
</evidence>
<comment type="caution">
    <text evidence="1">The sequence shown here is derived from an EMBL/GenBank/DDBJ whole genome shotgun (WGS) entry which is preliminary data.</text>
</comment>
<dbReference type="EMBL" id="BSYO01000004">
    <property type="protein sequence ID" value="GMH03046.1"/>
    <property type="molecule type" value="Genomic_DNA"/>
</dbReference>
<accession>A0AAD3XFX5</accession>
<keyword evidence="2" id="KW-1185">Reference proteome</keyword>
<organism evidence="1 2">
    <name type="scientific">Nepenthes gracilis</name>
    <name type="common">Slender pitcher plant</name>
    <dbReference type="NCBI Taxonomy" id="150966"/>
    <lineage>
        <taxon>Eukaryota</taxon>
        <taxon>Viridiplantae</taxon>
        <taxon>Streptophyta</taxon>
        <taxon>Embryophyta</taxon>
        <taxon>Tracheophyta</taxon>
        <taxon>Spermatophyta</taxon>
        <taxon>Magnoliopsida</taxon>
        <taxon>eudicotyledons</taxon>
        <taxon>Gunneridae</taxon>
        <taxon>Pentapetalae</taxon>
        <taxon>Caryophyllales</taxon>
        <taxon>Nepenthaceae</taxon>
        <taxon>Nepenthes</taxon>
    </lineage>
</organism>
<sequence>MCMHVIEVHTTGNTGWWVCSVNFSSSLNEEQFGQLQSSQVMKHIIVSGFLDVGHFSNLVLEDGAGSKFEESIVRDHVIEKFDCRFSHGRKNLVEVNLLTKFNILLTNEATLQSGARISWMLKPESSFPIRFLQLSKWKSWVHYQDICGHEAPVLDNHFNSLSDFLLYLIPKRTLLDLMQKTSRMVANNYVNFWNWWERKLT</sequence>
<gene>
    <name evidence="1" type="ORF">Nepgr_004885</name>
</gene>
<proteinExistence type="predicted"/>
<reference evidence="1" key="1">
    <citation type="submission" date="2023-05" db="EMBL/GenBank/DDBJ databases">
        <title>Nepenthes gracilis genome sequencing.</title>
        <authorList>
            <person name="Fukushima K."/>
        </authorList>
    </citation>
    <scope>NUCLEOTIDE SEQUENCE</scope>
    <source>
        <strain evidence="1">SING2019-196</strain>
    </source>
</reference>
<dbReference type="Proteomes" id="UP001279734">
    <property type="component" value="Unassembled WGS sequence"/>
</dbReference>